<evidence type="ECO:0000313" key="2">
    <source>
        <dbReference type="EMBL" id="KAG0584330.1"/>
    </source>
</evidence>
<organism evidence="2 3">
    <name type="scientific">Ceratodon purpureus</name>
    <name type="common">Fire moss</name>
    <name type="synonym">Dicranum purpureum</name>
    <dbReference type="NCBI Taxonomy" id="3225"/>
    <lineage>
        <taxon>Eukaryota</taxon>
        <taxon>Viridiplantae</taxon>
        <taxon>Streptophyta</taxon>
        <taxon>Embryophyta</taxon>
        <taxon>Bryophyta</taxon>
        <taxon>Bryophytina</taxon>
        <taxon>Bryopsida</taxon>
        <taxon>Dicranidae</taxon>
        <taxon>Pseudoditrichales</taxon>
        <taxon>Ditrichaceae</taxon>
        <taxon>Ceratodon</taxon>
    </lineage>
</organism>
<dbReference type="EMBL" id="CM026423">
    <property type="protein sequence ID" value="KAG0584330.1"/>
    <property type="molecule type" value="Genomic_DNA"/>
</dbReference>
<dbReference type="Proteomes" id="UP000822688">
    <property type="component" value="Chromosome 3"/>
</dbReference>
<gene>
    <name evidence="2" type="ORF">KC19_3G203500</name>
</gene>
<protein>
    <submittedName>
        <fullName evidence="2">Uncharacterized protein</fullName>
    </submittedName>
</protein>
<proteinExistence type="predicted"/>
<evidence type="ECO:0000313" key="3">
    <source>
        <dbReference type="Proteomes" id="UP000822688"/>
    </source>
</evidence>
<accession>A0A8T0IKL8</accession>
<feature type="region of interest" description="Disordered" evidence="1">
    <location>
        <begin position="1"/>
        <end position="20"/>
    </location>
</feature>
<comment type="caution">
    <text evidence="2">The sequence shown here is derived from an EMBL/GenBank/DDBJ whole genome shotgun (WGS) entry which is preliminary data.</text>
</comment>
<reference evidence="2" key="1">
    <citation type="submission" date="2020-06" db="EMBL/GenBank/DDBJ databases">
        <title>WGS assembly of Ceratodon purpureus strain R40.</title>
        <authorList>
            <person name="Carey S.B."/>
            <person name="Jenkins J."/>
            <person name="Shu S."/>
            <person name="Lovell J.T."/>
            <person name="Sreedasyam A."/>
            <person name="Maumus F."/>
            <person name="Tiley G.P."/>
            <person name="Fernandez-Pozo N."/>
            <person name="Barry K."/>
            <person name="Chen C."/>
            <person name="Wang M."/>
            <person name="Lipzen A."/>
            <person name="Daum C."/>
            <person name="Saski C.A."/>
            <person name="Payton A.C."/>
            <person name="Mcbreen J.C."/>
            <person name="Conrad R.E."/>
            <person name="Kollar L.M."/>
            <person name="Olsson S."/>
            <person name="Huttunen S."/>
            <person name="Landis J.B."/>
            <person name="Wickett N.J."/>
            <person name="Johnson M.G."/>
            <person name="Rensing S.A."/>
            <person name="Grimwood J."/>
            <person name="Schmutz J."/>
            <person name="Mcdaniel S.F."/>
        </authorList>
    </citation>
    <scope>NUCLEOTIDE SEQUENCE</scope>
    <source>
        <strain evidence="2">R40</strain>
    </source>
</reference>
<dbReference type="AlphaFoldDB" id="A0A8T0IKL8"/>
<sequence length="100" mass="11447">MVESVTRSKRKTVTTGLQNPPVINSCRTRILEDRRHEISAASTQTLLLRAEATTQCRFRQSQPRRITHATHHYHYDTRTATKLPIATEQCQECDTSHADS</sequence>
<evidence type="ECO:0000256" key="1">
    <source>
        <dbReference type="SAM" id="MobiDB-lite"/>
    </source>
</evidence>
<name>A0A8T0IKL8_CERPU</name>
<keyword evidence="3" id="KW-1185">Reference proteome</keyword>